<name>A0A8J2BHP0_9BACT</name>
<dbReference type="InterPro" id="IPR000683">
    <property type="entry name" value="Gfo/Idh/MocA-like_OxRdtase_N"/>
</dbReference>
<dbReference type="SUPFAM" id="SSF55347">
    <property type="entry name" value="Glyceraldehyde-3-phosphate dehydrogenase-like, C-terminal domain"/>
    <property type="match status" value="1"/>
</dbReference>
<dbReference type="Proteomes" id="UP000663859">
    <property type="component" value="Unassembled WGS sequence"/>
</dbReference>
<dbReference type="GO" id="GO:0000166">
    <property type="term" value="F:nucleotide binding"/>
    <property type="evidence" value="ECO:0007669"/>
    <property type="project" value="InterPro"/>
</dbReference>
<dbReference type="Pfam" id="PF01408">
    <property type="entry name" value="GFO_IDH_MocA"/>
    <property type="match status" value="1"/>
</dbReference>
<dbReference type="Gene3D" id="3.30.360.10">
    <property type="entry name" value="Dihydrodipicolinate Reductase, domain 2"/>
    <property type="match status" value="1"/>
</dbReference>
<evidence type="ECO:0000313" key="3">
    <source>
        <dbReference type="EMBL" id="CAF0695457.1"/>
    </source>
</evidence>
<dbReference type="InterPro" id="IPR055170">
    <property type="entry name" value="GFO_IDH_MocA-like_dom"/>
</dbReference>
<dbReference type="AlphaFoldDB" id="A0A8J2BHP0"/>
<dbReference type="SUPFAM" id="SSF51735">
    <property type="entry name" value="NAD(P)-binding Rossmann-fold domains"/>
    <property type="match status" value="1"/>
</dbReference>
<feature type="domain" description="GFO/IDH/MocA-like oxidoreductase" evidence="2">
    <location>
        <begin position="161"/>
        <end position="232"/>
    </location>
</feature>
<evidence type="ECO:0000313" key="4">
    <source>
        <dbReference type="Proteomes" id="UP000663859"/>
    </source>
</evidence>
<feature type="domain" description="Gfo/Idh/MocA-like oxidoreductase N-terminal" evidence="1">
    <location>
        <begin position="10"/>
        <end position="126"/>
    </location>
</feature>
<reference evidence="3" key="1">
    <citation type="submission" date="2021-02" db="EMBL/GenBank/DDBJ databases">
        <authorList>
            <person name="Cremers G."/>
            <person name="Picone N."/>
        </authorList>
    </citation>
    <scope>NUCLEOTIDE SEQUENCE</scope>
    <source>
        <strain evidence="3">PQ17</strain>
    </source>
</reference>
<dbReference type="PANTHER" id="PTHR43377:SF1">
    <property type="entry name" value="BILIVERDIN REDUCTASE A"/>
    <property type="match status" value="1"/>
</dbReference>
<evidence type="ECO:0000259" key="2">
    <source>
        <dbReference type="Pfam" id="PF22725"/>
    </source>
</evidence>
<accession>A0A8J2BHP0</accession>
<keyword evidence="4" id="KW-1185">Reference proteome</keyword>
<organism evidence="3 4">
    <name type="scientific">Candidatus Methylacidithermus pantelleriae</name>
    <dbReference type="NCBI Taxonomy" id="2744239"/>
    <lineage>
        <taxon>Bacteria</taxon>
        <taxon>Pseudomonadati</taxon>
        <taxon>Verrucomicrobiota</taxon>
        <taxon>Methylacidiphilae</taxon>
        <taxon>Methylacidiphilales</taxon>
        <taxon>Methylacidiphilaceae</taxon>
        <taxon>Candidatus Methylacidithermus</taxon>
    </lineage>
</organism>
<dbReference type="Pfam" id="PF22725">
    <property type="entry name" value="GFO_IDH_MocA_C3"/>
    <property type="match status" value="1"/>
</dbReference>
<gene>
    <name evidence="3" type="ORF">MPNT_190048</name>
</gene>
<evidence type="ECO:0000259" key="1">
    <source>
        <dbReference type="Pfam" id="PF01408"/>
    </source>
</evidence>
<dbReference type="InterPro" id="IPR036291">
    <property type="entry name" value="NAD(P)-bd_dom_sf"/>
</dbReference>
<comment type="caution">
    <text evidence="3">The sequence shown here is derived from an EMBL/GenBank/DDBJ whole genome shotgun (WGS) entry which is preliminary data.</text>
</comment>
<dbReference type="EMBL" id="CAJNOB010000011">
    <property type="protein sequence ID" value="CAF0695457.1"/>
    <property type="molecule type" value="Genomic_DNA"/>
</dbReference>
<sequence>MANGFAMEPVRVGVVGVGHIGRHHARIYASEPVAELVGVYDIDPERSREVSQGLGARSFDSLEELAAETEAVSVATPTAAHFPVALFLLEQGRHVLVEKPISESLSHARKLLETAQRKGCVLQVGHVERFNPIFGVLNELLREPRFIEAHRLSPYPGRNTEIGVVLDLMIHDLDIILQLVPHPVARMEAVGVPILSPTEDIANVRLRFANGCIANLTTSRVSRERMRKIRVFQKDAYLSLNYEEQSGDLYRKEQNRIVREPIPVSKEEPLRLELRSFLRCVRQRGSPVVGAKEALGSLRLAIEITEEIQRSSPVSS</sequence>
<protein>
    <submittedName>
        <fullName evidence="3">Oxidoreductase</fullName>
    </submittedName>
</protein>
<dbReference type="Gene3D" id="3.40.50.720">
    <property type="entry name" value="NAD(P)-binding Rossmann-like Domain"/>
    <property type="match status" value="1"/>
</dbReference>
<dbReference type="RefSeq" id="WP_236027841.1">
    <property type="nucleotide sequence ID" value="NZ_CAJNOB010000011.1"/>
</dbReference>
<proteinExistence type="predicted"/>
<dbReference type="InterPro" id="IPR051450">
    <property type="entry name" value="Gfo/Idh/MocA_Oxidoreductases"/>
</dbReference>
<dbReference type="PANTHER" id="PTHR43377">
    <property type="entry name" value="BILIVERDIN REDUCTASE A"/>
    <property type="match status" value="1"/>
</dbReference>